<dbReference type="AlphaFoldDB" id="A0A4Z1GQX0"/>
<feature type="compositionally biased region" description="Polar residues" evidence="1">
    <location>
        <begin position="184"/>
        <end position="205"/>
    </location>
</feature>
<evidence type="ECO:0000313" key="3">
    <source>
        <dbReference type="EMBL" id="TGO39326.1"/>
    </source>
</evidence>
<feature type="compositionally biased region" description="Basic and acidic residues" evidence="1">
    <location>
        <begin position="126"/>
        <end position="135"/>
    </location>
</feature>
<feature type="compositionally biased region" description="Polar residues" evidence="1">
    <location>
        <begin position="137"/>
        <end position="148"/>
    </location>
</feature>
<accession>A0A4Z1GQX0</accession>
<dbReference type="EMBL" id="PQXK01000056">
    <property type="protein sequence ID" value="TGO39326.1"/>
    <property type="molecule type" value="Genomic_DNA"/>
</dbReference>
<protein>
    <submittedName>
        <fullName evidence="3">Uncharacterized protein</fullName>
    </submittedName>
</protein>
<dbReference type="Proteomes" id="UP000297814">
    <property type="component" value="Unassembled WGS sequence"/>
</dbReference>
<sequence>MTNKWIFNYRSLIIGVIIIVVTVIGGAIGFFVSCQLRRSGQYNGEIQMNPLQERRPDGQRGRVHEADRRTQNRNQGSPGLADIIGNSLDRPRDRTESNDDRSLADIVIPPLKRRRKASAARLMKVQKRDVAKEPQDGPSTANAANRSSDGVRISITLDDQSTVGVGVKGKGKPAPEKFQIPVVSPQNIDTPLTSVESSPSCSQEEGSLKSES</sequence>
<keyword evidence="4" id="KW-1185">Reference proteome</keyword>
<gene>
    <name evidence="3" type="ORF">BHYA_0056g00370</name>
</gene>
<feature type="compositionally biased region" description="Basic and acidic residues" evidence="1">
    <location>
        <begin position="52"/>
        <end position="70"/>
    </location>
</feature>
<evidence type="ECO:0000256" key="1">
    <source>
        <dbReference type="SAM" id="MobiDB-lite"/>
    </source>
</evidence>
<organism evidence="3 4">
    <name type="scientific">Botrytis hyacinthi</name>
    <dbReference type="NCBI Taxonomy" id="278943"/>
    <lineage>
        <taxon>Eukaryota</taxon>
        <taxon>Fungi</taxon>
        <taxon>Dikarya</taxon>
        <taxon>Ascomycota</taxon>
        <taxon>Pezizomycotina</taxon>
        <taxon>Leotiomycetes</taxon>
        <taxon>Helotiales</taxon>
        <taxon>Sclerotiniaceae</taxon>
        <taxon>Botrytis</taxon>
    </lineage>
</organism>
<reference evidence="3 4" key="1">
    <citation type="submission" date="2017-12" db="EMBL/GenBank/DDBJ databases">
        <title>Comparative genomics of Botrytis spp.</title>
        <authorList>
            <person name="Valero-Jimenez C.A."/>
            <person name="Tapia P."/>
            <person name="Veloso J."/>
            <person name="Silva-Moreno E."/>
            <person name="Staats M."/>
            <person name="Valdes J.H."/>
            <person name="Van Kan J.A.L."/>
        </authorList>
    </citation>
    <scope>NUCLEOTIDE SEQUENCE [LARGE SCALE GENOMIC DNA]</scope>
    <source>
        <strain evidence="3 4">Bh0001</strain>
    </source>
</reference>
<evidence type="ECO:0000313" key="4">
    <source>
        <dbReference type="Proteomes" id="UP000297814"/>
    </source>
</evidence>
<feature type="compositionally biased region" description="Basic and acidic residues" evidence="1">
    <location>
        <begin position="89"/>
        <end position="101"/>
    </location>
</feature>
<name>A0A4Z1GQX0_9HELO</name>
<proteinExistence type="predicted"/>
<evidence type="ECO:0000256" key="2">
    <source>
        <dbReference type="SAM" id="Phobius"/>
    </source>
</evidence>
<dbReference type="PROSITE" id="PS51257">
    <property type="entry name" value="PROKAR_LIPOPROTEIN"/>
    <property type="match status" value="1"/>
</dbReference>
<feature type="transmembrane region" description="Helical" evidence="2">
    <location>
        <begin position="12"/>
        <end position="32"/>
    </location>
</feature>
<keyword evidence="2" id="KW-1133">Transmembrane helix</keyword>
<keyword evidence="2" id="KW-0472">Membrane</keyword>
<feature type="region of interest" description="Disordered" evidence="1">
    <location>
        <begin position="47"/>
        <end position="101"/>
    </location>
</feature>
<feature type="region of interest" description="Disordered" evidence="1">
    <location>
        <begin position="117"/>
        <end position="212"/>
    </location>
</feature>
<comment type="caution">
    <text evidence="3">The sequence shown here is derived from an EMBL/GenBank/DDBJ whole genome shotgun (WGS) entry which is preliminary data.</text>
</comment>
<keyword evidence="2" id="KW-0812">Transmembrane</keyword>